<keyword evidence="2" id="KW-0812">Transmembrane</keyword>
<evidence type="ECO:0000256" key="1">
    <source>
        <dbReference type="ARBA" id="ARBA00006464"/>
    </source>
</evidence>
<gene>
    <name evidence="4" type="ORF">KME60_08805</name>
</gene>
<feature type="domain" description="Bacterial sugar transferase" evidence="3">
    <location>
        <begin position="117"/>
        <end position="249"/>
    </location>
</feature>
<dbReference type="Proteomes" id="UP000729701">
    <property type="component" value="Unassembled WGS sequence"/>
</dbReference>
<reference evidence="4" key="2">
    <citation type="journal article" date="2022" name="Microbiol. Resour. Announc.">
        <title>Metagenome Sequencing to Explore Phylogenomics of Terrestrial Cyanobacteria.</title>
        <authorList>
            <person name="Ward R.D."/>
            <person name="Stajich J.E."/>
            <person name="Johansen J.R."/>
            <person name="Huntemann M."/>
            <person name="Clum A."/>
            <person name="Foster B."/>
            <person name="Foster B."/>
            <person name="Roux S."/>
            <person name="Palaniappan K."/>
            <person name="Varghese N."/>
            <person name="Mukherjee S."/>
            <person name="Reddy T.B.K."/>
            <person name="Daum C."/>
            <person name="Copeland A."/>
            <person name="Chen I.A."/>
            <person name="Ivanova N.N."/>
            <person name="Kyrpides N.C."/>
            <person name="Shapiro N."/>
            <person name="Eloe-Fadrosh E.A."/>
            <person name="Pietrasiak N."/>
        </authorList>
    </citation>
    <scope>NUCLEOTIDE SEQUENCE</scope>
    <source>
        <strain evidence="4">GSE-NOS-MK-12-04C</strain>
    </source>
</reference>
<organism evidence="4 5">
    <name type="scientific">Cyanomargarita calcarea GSE-NOS-MK-12-04C</name>
    <dbReference type="NCBI Taxonomy" id="2839659"/>
    <lineage>
        <taxon>Bacteria</taxon>
        <taxon>Bacillati</taxon>
        <taxon>Cyanobacteriota</taxon>
        <taxon>Cyanophyceae</taxon>
        <taxon>Nostocales</taxon>
        <taxon>Cyanomargaritaceae</taxon>
        <taxon>Cyanomargarita</taxon>
    </lineage>
</organism>
<evidence type="ECO:0000256" key="2">
    <source>
        <dbReference type="SAM" id="Phobius"/>
    </source>
</evidence>
<keyword evidence="2" id="KW-1133">Transmembrane helix</keyword>
<dbReference type="GO" id="GO:0016780">
    <property type="term" value="F:phosphotransferase activity, for other substituted phosphate groups"/>
    <property type="evidence" value="ECO:0007669"/>
    <property type="project" value="TreeGrafter"/>
</dbReference>
<keyword evidence="4" id="KW-0808">Transferase</keyword>
<sequence>MTTSIIPTFQNSYTVSPQQQDNPSNYCKLQWRRGQLLVKLPGLVKQPYLSSLDKEESLVECLKHSPVSLVCIDPKLGEEKLLLWATACEQASKPIFLHIPSAKQQAKFNSTFLASLKRVTEWLVALMLLLAVSPIVLGLGCIMRVYSPGALFSREWHVGERGKLFRIMKFRTTDGLSEGENDQNITLLGSWMRKWGLENVPQLLNVLRGEMSLIGPGCCTLQNAVRLSLQEQRHLNALPGIIVRLQVETEFQPAESGCGETV</sequence>
<dbReference type="Pfam" id="PF02397">
    <property type="entry name" value="Bac_transf"/>
    <property type="match status" value="1"/>
</dbReference>
<keyword evidence="2" id="KW-0472">Membrane</keyword>
<dbReference type="PANTHER" id="PTHR30576:SF0">
    <property type="entry name" value="UNDECAPRENYL-PHOSPHATE N-ACETYLGALACTOSAMINYL 1-PHOSPHATE TRANSFERASE-RELATED"/>
    <property type="match status" value="1"/>
</dbReference>
<name>A0A951UU76_9CYAN</name>
<comment type="similarity">
    <text evidence="1">Belongs to the bacterial sugar transferase family.</text>
</comment>
<evidence type="ECO:0000259" key="3">
    <source>
        <dbReference type="Pfam" id="PF02397"/>
    </source>
</evidence>
<feature type="transmembrane region" description="Helical" evidence="2">
    <location>
        <begin position="122"/>
        <end position="146"/>
    </location>
</feature>
<evidence type="ECO:0000313" key="5">
    <source>
        <dbReference type="Proteomes" id="UP000729701"/>
    </source>
</evidence>
<dbReference type="InterPro" id="IPR003362">
    <property type="entry name" value="Bact_transf"/>
</dbReference>
<dbReference type="NCBIfam" id="NF045514">
    <property type="entry name" value="glycotran_HepC"/>
    <property type="match status" value="1"/>
</dbReference>
<dbReference type="AlphaFoldDB" id="A0A951UU76"/>
<accession>A0A951UU76</accession>
<dbReference type="EMBL" id="JAHHGZ010000007">
    <property type="protein sequence ID" value="MBW4667515.1"/>
    <property type="molecule type" value="Genomic_DNA"/>
</dbReference>
<dbReference type="PANTHER" id="PTHR30576">
    <property type="entry name" value="COLANIC BIOSYNTHESIS UDP-GLUCOSE LIPID CARRIER TRANSFERASE"/>
    <property type="match status" value="1"/>
</dbReference>
<proteinExistence type="inferred from homology"/>
<evidence type="ECO:0000313" key="4">
    <source>
        <dbReference type="EMBL" id="MBW4667515.1"/>
    </source>
</evidence>
<reference evidence="4" key="1">
    <citation type="submission" date="2021-05" db="EMBL/GenBank/DDBJ databases">
        <authorList>
            <person name="Pietrasiak N."/>
            <person name="Ward R."/>
            <person name="Stajich J.E."/>
            <person name="Kurbessoian T."/>
        </authorList>
    </citation>
    <scope>NUCLEOTIDE SEQUENCE</scope>
    <source>
        <strain evidence="4">GSE-NOS-MK-12-04C</strain>
    </source>
</reference>
<protein>
    <submittedName>
        <fullName evidence="4">Sugar transferase</fullName>
    </submittedName>
</protein>
<comment type="caution">
    <text evidence="4">The sequence shown here is derived from an EMBL/GenBank/DDBJ whole genome shotgun (WGS) entry which is preliminary data.</text>
</comment>